<dbReference type="Proteomes" id="UP000541033">
    <property type="component" value="Unassembled WGS sequence"/>
</dbReference>
<sequence>MISPLSAHVTLRGIKAQVTRELSARCSPRFRVAVFGDSWVVTGATGRQTVCASIEDAALAVVSGAGVVTQGSWAVSMEDSHGQSPRILRIPDPSILTPAELVDCLLWFAANEPAALHPA</sequence>
<comment type="caution">
    <text evidence="1">The sequence shown here is derived from an EMBL/GenBank/DDBJ whole genome shotgun (WGS) entry which is preliminary data.</text>
</comment>
<organism evidence="1 2">
    <name type="scientific">Lysinibacter cavernae</name>
    <dbReference type="NCBI Taxonomy" id="1640652"/>
    <lineage>
        <taxon>Bacteria</taxon>
        <taxon>Bacillati</taxon>
        <taxon>Actinomycetota</taxon>
        <taxon>Actinomycetes</taxon>
        <taxon>Micrococcales</taxon>
        <taxon>Microbacteriaceae</taxon>
        <taxon>Lysinibacter</taxon>
    </lineage>
</organism>
<reference evidence="1 2" key="1">
    <citation type="submission" date="2020-02" db="EMBL/GenBank/DDBJ databases">
        <title>Sequencing the genomes of 1000 actinobacteria strains.</title>
        <authorList>
            <person name="Klenk H.-P."/>
        </authorList>
    </citation>
    <scope>NUCLEOTIDE SEQUENCE [LARGE SCALE GENOMIC DNA]</scope>
    <source>
        <strain evidence="1 2">DSM 27960</strain>
    </source>
</reference>
<gene>
    <name evidence="1" type="ORF">FHX76_002709</name>
</gene>
<dbReference type="AlphaFoldDB" id="A0A7X5R356"/>
<proteinExistence type="predicted"/>
<keyword evidence="2" id="KW-1185">Reference proteome</keyword>
<dbReference type="RefSeq" id="WP_167151380.1">
    <property type="nucleotide sequence ID" value="NZ_JAAMOX010000002.1"/>
</dbReference>
<evidence type="ECO:0000313" key="1">
    <source>
        <dbReference type="EMBL" id="NIH54813.1"/>
    </source>
</evidence>
<evidence type="ECO:0000313" key="2">
    <source>
        <dbReference type="Proteomes" id="UP000541033"/>
    </source>
</evidence>
<accession>A0A7X5R356</accession>
<dbReference type="EMBL" id="JAAMOX010000002">
    <property type="protein sequence ID" value="NIH54813.1"/>
    <property type="molecule type" value="Genomic_DNA"/>
</dbReference>
<name>A0A7X5R356_9MICO</name>
<protein>
    <submittedName>
        <fullName evidence="1">Uncharacterized protein</fullName>
    </submittedName>
</protein>